<keyword evidence="3" id="KW-0285">Flavoprotein</keyword>
<proteinExistence type="inferred from homology"/>
<dbReference type="GO" id="GO:0033539">
    <property type="term" value="P:fatty acid beta-oxidation using acyl-CoA dehydrogenase"/>
    <property type="evidence" value="ECO:0007669"/>
    <property type="project" value="TreeGrafter"/>
</dbReference>
<evidence type="ECO:0000256" key="5">
    <source>
        <dbReference type="ARBA" id="ARBA00022982"/>
    </source>
</evidence>
<comment type="caution">
    <text evidence="8">The sequence shown here is derived from an EMBL/GenBank/DDBJ whole genome shotgun (WGS) entry which is preliminary data.</text>
</comment>
<keyword evidence="2" id="KW-0813">Transport</keyword>
<sequence length="312" mass="33051">MILVVLEHDGQRLRKGALEVVARARQLGSLGPIAGVVIGENTQVVAQEAARYLPLVYAAEVGPYTAEKWAEAAYAAVQRSGARVVAATGGRQSRTWTARLAYKMKAGLLEDTLETSTDGQHILGTRYSYLNRVTERQKAPLPVVFTAKPNTTPPAEPQEGGRVEPLEVSLPAGVEVLERLSEQKKGVSLTEATVVVTGGRGLGSPEAFAGVEELAGVLGAAVGATRAVVDAGWRPYSEQVGQTGKTVQPNLYLALAVSGAVQHQAGMNKSKYIAAVNKDPEAPIFKIADYGIVGDVHQVLPALIEALKKLRD</sequence>
<dbReference type="InterPro" id="IPR029035">
    <property type="entry name" value="DHS-like_NAD/FAD-binding_dom"/>
</dbReference>
<dbReference type="PANTHER" id="PTHR43153:SF1">
    <property type="entry name" value="ELECTRON TRANSFER FLAVOPROTEIN SUBUNIT ALPHA, MITOCHONDRIAL"/>
    <property type="match status" value="1"/>
</dbReference>
<dbReference type="Gene3D" id="3.40.50.1220">
    <property type="entry name" value="TPP-binding domain"/>
    <property type="match status" value="1"/>
</dbReference>
<dbReference type="RefSeq" id="WP_119360526.1">
    <property type="nucleotide sequence ID" value="NZ_QWKZ01000065.1"/>
</dbReference>
<dbReference type="SUPFAM" id="SSF52402">
    <property type="entry name" value="Adenine nucleotide alpha hydrolases-like"/>
    <property type="match status" value="1"/>
</dbReference>
<evidence type="ECO:0000256" key="4">
    <source>
        <dbReference type="ARBA" id="ARBA00022827"/>
    </source>
</evidence>
<dbReference type="Pfam" id="PF01012">
    <property type="entry name" value="ETF"/>
    <property type="match status" value="1"/>
</dbReference>
<dbReference type="PROSITE" id="PS00696">
    <property type="entry name" value="ETF_ALPHA"/>
    <property type="match status" value="1"/>
</dbReference>
<dbReference type="InterPro" id="IPR014731">
    <property type="entry name" value="ETF_asu_C"/>
</dbReference>
<dbReference type="OrthoDB" id="9770286at2"/>
<dbReference type="SUPFAM" id="SSF52467">
    <property type="entry name" value="DHS-like NAD/FAD-binding domain"/>
    <property type="match status" value="1"/>
</dbReference>
<dbReference type="PANTHER" id="PTHR43153">
    <property type="entry name" value="ELECTRON TRANSFER FLAVOPROTEIN ALPHA"/>
    <property type="match status" value="1"/>
</dbReference>
<comment type="similarity">
    <text evidence="1">Belongs to the ETF alpha-subunit/FixB family.</text>
</comment>
<feature type="binding site" evidence="6">
    <location>
        <begin position="225"/>
        <end position="226"/>
    </location>
    <ligand>
        <name>FAD</name>
        <dbReference type="ChEBI" id="CHEBI:57692"/>
    </ligand>
</feature>
<dbReference type="AlphaFoldDB" id="A0A399ENZ8"/>
<reference evidence="8 9" key="1">
    <citation type="submission" date="2018-08" db="EMBL/GenBank/DDBJ databases">
        <title>Meiothermus luteus KCTC 52599 genome sequencing project.</title>
        <authorList>
            <person name="Da Costa M.S."/>
            <person name="Albuquerque L."/>
            <person name="Raposo P."/>
            <person name="Froufe H.J.C."/>
            <person name="Barroso C.S."/>
            <person name="Egas C."/>
        </authorList>
    </citation>
    <scope>NUCLEOTIDE SEQUENCE [LARGE SCALE GENOMIC DNA]</scope>
    <source>
        <strain evidence="8 9">KCTC 52599</strain>
    </source>
</reference>
<dbReference type="Proteomes" id="UP000265800">
    <property type="component" value="Unassembled WGS sequence"/>
</dbReference>
<dbReference type="GO" id="GO:0009055">
    <property type="term" value="F:electron transfer activity"/>
    <property type="evidence" value="ECO:0007669"/>
    <property type="project" value="InterPro"/>
</dbReference>
<dbReference type="Gene3D" id="3.40.50.620">
    <property type="entry name" value="HUPs"/>
    <property type="match status" value="1"/>
</dbReference>
<evidence type="ECO:0000313" key="9">
    <source>
        <dbReference type="Proteomes" id="UP000265800"/>
    </source>
</evidence>
<organism evidence="8 9">
    <name type="scientific">Meiothermus luteus</name>
    <dbReference type="NCBI Taxonomy" id="2026184"/>
    <lineage>
        <taxon>Bacteria</taxon>
        <taxon>Thermotogati</taxon>
        <taxon>Deinococcota</taxon>
        <taxon>Deinococci</taxon>
        <taxon>Thermales</taxon>
        <taxon>Thermaceae</taxon>
        <taxon>Meiothermus</taxon>
    </lineage>
</organism>
<accession>A0A399ENZ8</accession>
<gene>
    <name evidence="8" type="primary">etfA</name>
    <name evidence="8" type="ORF">Mlute_01966</name>
</gene>
<dbReference type="InterPro" id="IPR014730">
    <property type="entry name" value="ETF_a/b_N"/>
</dbReference>
<dbReference type="InterPro" id="IPR014729">
    <property type="entry name" value="Rossmann-like_a/b/a_fold"/>
</dbReference>
<dbReference type="Pfam" id="PF00766">
    <property type="entry name" value="ETF_alpha"/>
    <property type="match status" value="1"/>
</dbReference>
<feature type="binding site" evidence="6">
    <location>
        <begin position="239"/>
        <end position="243"/>
    </location>
    <ligand>
        <name>FAD</name>
        <dbReference type="ChEBI" id="CHEBI:57692"/>
    </ligand>
</feature>
<evidence type="ECO:0000256" key="2">
    <source>
        <dbReference type="ARBA" id="ARBA00022448"/>
    </source>
</evidence>
<comment type="cofactor">
    <cofactor evidence="6">
        <name>FAD</name>
        <dbReference type="ChEBI" id="CHEBI:57692"/>
    </cofactor>
    <text evidence="6">Binds 1 FAD per dimer.</text>
</comment>
<dbReference type="InterPro" id="IPR018206">
    <property type="entry name" value="ETF_asu_C_CS"/>
</dbReference>
<feature type="binding site" evidence="6">
    <location>
        <position position="200"/>
    </location>
    <ligand>
        <name>FAD</name>
        <dbReference type="ChEBI" id="CHEBI:57692"/>
    </ligand>
</feature>
<evidence type="ECO:0000256" key="6">
    <source>
        <dbReference type="PIRSR" id="PIRSR000089-1"/>
    </source>
</evidence>
<keyword evidence="5" id="KW-0249">Electron transport</keyword>
<keyword evidence="9" id="KW-1185">Reference proteome</keyword>
<evidence type="ECO:0000256" key="1">
    <source>
        <dbReference type="ARBA" id="ARBA00005817"/>
    </source>
</evidence>
<dbReference type="GO" id="GO:0050660">
    <property type="term" value="F:flavin adenine dinucleotide binding"/>
    <property type="evidence" value="ECO:0007669"/>
    <property type="project" value="InterPro"/>
</dbReference>
<dbReference type="InterPro" id="IPR001308">
    <property type="entry name" value="ETF_a/FixB"/>
</dbReference>
<evidence type="ECO:0000259" key="7">
    <source>
        <dbReference type="SMART" id="SM00893"/>
    </source>
</evidence>
<dbReference type="EMBL" id="QWKZ01000065">
    <property type="protein sequence ID" value="RIH84202.1"/>
    <property type="molecule type" value="Genomic_DNA"/>
</dbReference>
<keyword evidence="4 6" id="KW-0274">FAD</keyword>
<evidence type="ECO:0000313" key="8">
    <source>
        <dbReference type="EMBL" id="RIH84202.1"/>
    </source>
</evidence>
<name>A0A399ENZ8_9DEIN</name>
<protein>
    <submittedName>
        <fullName evidence="8">Electron transfer flavoprotein subunit alpha</fullName>
    </submittedName>
</protein>
<dbReference type="PIRSF" id="PIRSF000089">
    <property type="entry name" value="Electra_flavoP_a"/>
    <property type="match status" value="1"/>
</dbReference>
<feature type="binding site" evidence="6">
    <location>
        <position position="277"/>
    </location>
    <ligand>
        <name>FAD</name>
        <dbReference type="ChEBI" id="CHEBI:57692"/>
    </ligand>
</feature>
<evidence type="ECO:0000256" key="3">
    <source>
        <dbReference type="ARBA" id="ARBA00022630"/>
    </source>
</evidence>
<dbReference type="SMART" id="SM00893">
    <property type="entry name" value="ETF"/>
    <property type="match status" value="1"/>
</dbReference>
<feature type="domain" description="Electron transfer flavoprotein alpha/beta-subunit N-terminal" evidence="7">
    <location>
        <begin position="2"/>
        <end position="184"/>
    </location>
</feature>